<keyword evidence="7" id="KW-1185">Reference proteome</keyword>
<feature type="transmembrane region" description="Helical" evidence="5">
    <location>
        <begin position="276"/>
        <end position="298"/>
    </location>
</feature>
<feature type="transmembrane region" description="Helical" evidence="5">
    <location>
        <begin position="164"/>
        <end position="183"/>
    </location>
</feature>
<dbReference type="GO" id="GO:0015179">
    <property type="term" value="F:L-amino acid transmembrane transporter activity"/>
    <property type="evidence" value="ECO:0007669"/>
    <property type="project" value="TreeGrafter"/>
</dbReference>
<dbReference type="Proteomes" id="UP000502502">
    <property type="component" value="Chromosome"/>
</dbReference>
<protein>
    <submittedName>
        <fullName evidence="6">Amino acid permease</fullName>
    </submittedName>
</protein>
<feature type="transmembrane region" description="Helical" evidence="5">
    <location>
        <begin position="12"/>
        <end position="34"/>
    </location>
</feature>
<dbReference type="PANTHER" id="PTHR11785">
    <property type="entry name" value="AMINO ACID TRANSPORTER"/>
    <property type="match status" value="1"/>
</dbReference>
<keyword evidence="3 5" id="KW-1133">Transmembrane helix</keyword>
<keyword evidence="2 5" id="KW-0812">Transmembrane</keyword>
<dbReference type="Gene3D" id="1.20.1740.10">
    <property type="entry name" value="Amino acid/polyamine transporter I"/>
    <property type="match status" value="1"/>
</dbReference>
<dbReference type="EMBL" id="CP049871">
    <property type="protein sequence ID" value="QIL02126.1"/>
    <property type="molecule type" value="Genomic_DNA"/>
</dbReference>
<sequence>MGANTPRGLLRVLGTGFGIAAVIGSVIGVGILRVPAALAGDLNQPILFIGIWLVGAMVAALGANCVAELAVMLPKAGGPYVYIQRAYGDYPGFLMGWVDWFISVASAAYILVAVGEYGLQLAPAFPGGGNAISLCVIVLLFLIHATGLRSGSESQKLLSGAKALAFLSLIVVCLVGGLSVEATPEPRQAIVQPPSWALLLVLGRSAIMVNETFAGWNTPVYLTEENRRPERSIPRALFGGIAIVAAIYVLMNLALLSVLPLEAIAQSKLPLADATALILGDAAGVVVTVLAVVTLMSLCHANLFQAPRILFALSRDGWFHSAASAVTSKGALLPGLAITAGAMIALAMTGTFEELFISIALLGTALDAFTFSAVMRLRKTEPNLPRPYRAKGYPWLPLAVIAYSVVIIAAAAWAEPSSMVRGGLALLASVPAYFWLRSKRKRVSAEPAAS</sequence>
<feature type="transmembrane region" description="Helical" evidence="5">
    <location>
        <begin position="331"/>
        <end position="349"/>
    </location>
</feature>
<dbReference type="KEGG" id="ssin:G7078_04535"/>
<feature type="transmembrane region" description="Helical" evidence="5">
    <location>
        <begin position="395"/>
        <end position="413"/>
    </location>
</feature>
<keyword evidence="4 5" id="KW-0472">Membrane</keyword>
<feature type="transmembrane region" description="Helical" evidence="5">
    <location>
        <begin position="46"/>
        <end position="71"/>
    </location>
</feature>
<gene>
    <name evidence="6" type="ORF">G7078_04535</name>
</gene>
<dbReference type="Pfam" id="PF13520">
    <property type="entry name" value="AA_permease_2"/>
    <property type="match status" value="1"/>
</dbReference>
<dbReference type="RefSeq" id="WP_166093441.1">
    <property type="nucleotide sequence ID" value="NZ_CP049871.1"/>
</dbReference>
<reference evidence="6 7" key="1">
    <citation type="submission" date="2020-03" db="EMBL/GenBank/DDBJ databases">
        <title>Sphingomonas sp. nov., isolated from fish.</title>
        <authorList>
            <person name="Hyun D.-W."/>
            <person name="Bae J.-W."/>
        </authorList>
    </citation>
    <scope>NUCLEOTIDE SEQUENCE [LARGE SCALE GENOMIC DNA]</scope>
    <source>
        <strain evidence="6 7">HDW15C</strain>
    </source>
</reference>
<comment type="subcellular location">
    <subcellularLocation>
        <location evidence="1">Membrane</location>
        <topology evidence="1">Multi-pass membrane protein</topology>
    </subcellularLocation>
</comment>
<feature type="transmembrane region" description="Helical" evidence="5">
    <location>
        <begin position="92"/>
        <end position="112"/>
    </location>
</feature>
<dbReference type="AlphaFoldDB" id="A0A6G7ZMK2"/>
<evidence type="ECO:0000313" key="6">
    <source>
        <dbReference type="EMBL" id="QIL02126.1"/>
    </source>
</evidence>
<evidence type="ECO:0000256" key="1">
    <source>
        <dbReference type="ARBA" id="ARBA00004141"/>
    </source>
</evidence>
<feature type="transmembrane region" description="Helical" evidence="5">
    <location>
        <begin position="236"/>
        <end position="256"/>
    </location>
</feature>
<dbReference type="PANTHER" id="PTHR11785:SF512">
    <property type="entry name" value="SOBREMESA, ISOFORM B"/>
    <property type="match status" value="1"/>
</dbReference>
<evidence type="ECO:0000256" key="2">
    <source>
        <dbReference type="ARBA" id="ARBA00022692"/>
    </source>
</evidence>
<evidence type="ECO:0000256" key="4">
    <source>
        <dbReference type="ARBA" id="ARBA00023136"/>
    </source>
</evidence>
<evidence type="ECO:0000256" key="5">
    <source>
        <dbReference type="SAM" id="Phobius"/>
    </source>
</evidence>
<dbReference type="InterPro" id="IPR002293">
    <property type="entry name" value="AA/rel_permease1"/>
</dbReference>
<evidence type="ECO:0000256" key="3">
    <source>
        <dbReference type="ARBA" id="ARBA00022989"/>
    </source>
</evidence>
<dbReference type="InterPro" id="IPR050598">
    <property type="entry name" value="AminoAcid_Transporter"/>
</dbReference>
<feature type="transmembrane region" description="Helical" evidence="5">
    <location>
        <begin position="355"/>
        <end position="374"/>
    </location>
</feature>
<dbReference type="GO" id="GO:0016020">
    <property type="term" value="C:membrane"/>
    <property type="evidence" value="ECO:0007669"/>
    <property type="project" value="UniProtKB-SubCell"/>
</dbReference>
<feature type="transmembrane region" description="Helical" evidence="5">
    <location>
        <begin position="124"/>
        <end position="143"/>
    </location>
</feature>
<proteinExistence type="predicted"/>
<evidence type="ECO:0000313" key="7">
    <source>
        <dbReference type="Proteomes" id="UP000502502"/>
    </source>
</evidence>
<dbReference type="PIRSF" id="PIRSF006060">
    <property type="entry name" value="AA_transporter"/>
    <property type="match status" value="1"/>
</dbReference>
<feature type="transmembrane region" description="Helical" evidence="5">
    <location>
        <begin position="195"/>
        <end position="216"/>
    </location>
</feature>
<feature type="transmembrane region" description="Helical" evidence="5">
    <location>
        <begin position="419"/>
        <end position="436"/>
    </location>
</feature>
<organism evidence="6 7">
    <name type="scientific">Sphingomonas sinipercae</name>
    <dbReference type="NCBI Taxonomy" id="2714944"/>
    <lineage>
        <taxon>Bacteria</taxon>
        <taxon>Pseudomonadati</taxon>
        <taxon>Pseudomonadota</taxon>
        <taxon>Alphaproteobacteria</taxon>
        <taxon>Sphingomonadales</taxon>
        <taxon>Sphingomonadaceae</taxon>
        <taxon>Sphingomonas</taxon>
    </lineage>
</organism>
<accession>A0A6G7ZMK2</accession>
<name>A0A6G7ZMK2_9SPHN</name>